<reference evidence="2 3" key="1">
    <citation type="journal article" date="2016" name="Nat. Commun.">
        <title>Thousands of microbial genomes shed light on interconnected biogeochemical processes in an aquifer system.</title>
        <authorList>
            <person name="Anantharaman K."/>
            <person name="Brown C.T."/>
            <person name="Hug L.A."/>
            <person name="Sharon I."/>
            <person name="Castelle C.J."/>
            <person name="Probst A.J."/>
            <person name="Thomas B.C."/>
            <person name="Singh A."/>
            <person name="Wilkins M.J."/>
            <person name="Karaoz U."/>
            <person name="Brodie E.L."/>
            <person name="Williams K.H."/>
            <person name="Hubbard S.S."/>
            <person name="Banfield J.F."/>
        </authorList>
    </citation>
    <scope>NUCLEOTIDE SEQUENCE [LARGE SCALE GENOMIC DNA]</scope>
</reference>
<evidence type="ECO:0000313" key="2">
    <source>
        <dbReference type="EMBL" id="OGG31309.1"/>
    </source>
</evidence>
<dbReference type="Pfam" id="PF03576">
    <property type="entry name" value="Peptidase_S58"/>
    <property type="match status" value="1"/>
</dbReference>
<gene>
    <name evidence="2" type="ORF">A3A63_01330</name>
</gene>
<comment type="similarity">
    <text evidence="1">Belongs to the peptidase S58 family.</text>
</comment>
<comment type="caution">
    <text evidence="2">The sequence shown here is derived from an EMBL/GenBank/DDBJ whole genome shotgun (WGS) entry which is preliminary data.</text>
</comment>
<dbReference type="EMBL" id="MFJX01000017">
    <property type="protein sequence ID" value="OGG31309.1"/>
    <property type="molecule type" value="Genomic_DNA"/>
</dbReference>
<evidence type="ECO:0000256" key="1">
    <source>
        <dbReference type="ARBA" id="ARBA00007068"/>
    </source>
</evidence>
<protein>
    <recommendedName>
        <fullName evidence="4">Peptidase S58</fullName>
    </recommendedName>
</protein>
<dbReference type="Proteomes" id="UP000176450">
    <property type="component" value="Unassembled WGS sequence"/>
</dbReference>
<dbReference type="Gene3D" id="3.60.70.12">
    <property type="entry name" value="L-amino peptidase D-ALA esterase/amidase"/>
    <property type="match status" value="1"/>
</dbReference>
<sequence>MSATEIMKRMIKKGIGFRNANIINPSISGAIVFDCGTQIAQYDPIYGREAFDNVTSDPVANGNVGAGTGTTVGKFQYVKNGTKSGAMKAGVGSARINIGDSVMVCALSVVNALGNVVRPDGTILAGNRDETKKFKTFEDTSDFVTDGTTNTTISIVGINADLKKRESYERVAHLASHGQVRAISPVHTSVDGDTVFVFSTEENKKMLNTLGKYFETPDWPDFSVDIIGNAAAKAVQESIYSACNEAETIPLASCYKGVIPSAKDYP</sequence>
<dbReference type="AlphaFoldDB" id="A0A1F6B305"/>
<dbReference type="InterPro" id="IPR005321">
    <property type="entry name" value="Peptidase_S58_DmpA"/>
</dbReference>
<dbReference type="InterPro" id="IPR016117">
    <property type="entry name" value="ArgJ-like_dom_sf"/>
</dbReference>
<evidence type="ECO:0000313" key="3">
    <source>
        <dbReference type="Proteomes" id="UP000176450"/>
    </source>
</evidence>
<dbReference type="GO" id="GO:0004177">
    <property type="term" value="F:aminopeptidase activity"/>
    <property type="evidence" value="ECO:0007669"/>
    <property type="project" value="TreeGrafter"/>
</dbReference>
<name>A0A1F6B305_9BACT</name>
<dbReference type="PANTHER" id="PTHR36512:SF3">
    <property type="entry name" value="BLR5678 PROTEIN"/>
    <property type="match status" value="1"/>
</dbReference>
<accession>A0A1F6B305</accession>
<proteinExistence type="inferred from homology"/>
<organism evidence="2 3">
    <name type="scientific">Candidatus Gottesmanbacteria bacterium RIFCSPLOWO2_01_FULL_46_9</name>
    <dbReference type="NCBI Taxonomy" id="1798394"/>
    <lineage>
        <taxon>Bacteria</taxon>
        <taxon>Candidatus Gottesmaniibacteriota</taxon>
    </lineage>
</organism>
<evidence type="ECO:0008006" key="4">
    <source>
        <dbReference type="Google" id="ProtNLM"/>
    </source>
</evidence>
<dbReference type="SUPFAM" id="SSF56266">
    <property type="entry name" value="DmpA/ArgJ-like"/>
    <property type="match status" value="1"/>
</dbReference>
<dbReference type="PANTHER" id="PTHR36512">
    <property type="entry name" value="D-AMINOPEPTIDASE"/>
    <property type="match status" value="1"/>
</dbReference>